<comment type="caution">
    <text evidence="1">The sequence shown here is derived from an EMBL/GenBank/DDBJ whole genome shotgun (WGS) entry which is preliminary data.</text>
</comment>
<reference evidence="1" key="1">
    <citation type="submission" date="2023-04" db="EMBL/GenBank/DDBJ databases">
        <title>Draft Genome sequencing of Naganishia species isolated from polar environments using Oxford Nanopore Technology.</title>
        <authorList>
            <person name="Leo P."/>
            <person name="Venkateswaran K."/>
        </authorList>
    </citation>
    <scope>NUCLEOTIDE SEQUENCE</scope>
    <source>
        <strain evidence="1">MNA-CCFEE 5261</strain>
    </source>
</reference>
<evidence type="ECO:0000313" key="2">
    <source>
        <dbReference type="Proteomes" id="UP001241377"/>
    </source>
</evidence>
<proteinExistence type="predicted"/>
<evidence type="ECO:0000313" key="1">
    <source>
        <dbReference type="EMBL" id="KAJ9093027.1"/>
    </source>
</evidence>
<dbReference type="EMBL" id="JASBWR010000128">
    <property type="protein sequence ID" value="KAJ9093027.1"/>
    <property type="molecule type" value="Genomic_DNA"/>
</dbReference>
<gene>
    <name evidence="1" type="ORF">QFC19_008522</name>
</gene>
<protein>
    <submittedName>
        <fullName evidence="1">Uncharacterized protein</fullName>
    </submittedName>
</protein>
<organism evidence="1 2">
    <name type="scientific">Naganishia cerealis</name>
    <dbReference type="NCBI Taxonomy" id="610337"/>
    <lineage>
        <taxon>Eukaryota</taxon>
        <taxon>Fungi</taxon>
        <taxon>Dikarya</taxon>
        <taxon>Basidiomycota</taxon>
        <taxon>Agaricomycotina</taxon>
        <taxon>Tremellomycetes</taxon>
        <taxon>Filobasidiales</taxon>
        <taxon>Filobasidiaceae</taxon>
        <taxon>Naganishia</taxon>
    </lineage>
</organism>
<keyword evidence="2" id="KW-1185">Reference proteome</keyword>
<dbReference type="Proteomes" id="UP001241377">
    <property type="component" value="Unassembled WGS sequence"/>
</dbReference>
<sequence length="408" mass="41870">MVSLFSKTVAVAALIGGSVAKDVACAVGGVQQSIVDLDTGSCSFNIPASQPAIWEYSSPEDYTAEFYFAVVDTVRYFTDITGAGRSIVIPARFLYGLGDFPLFQIFSQQNSPSNSTGALRKRFAAIPTLDQRDEESDLVAHLKTLEGTEIPSLAFAVVDPAVASSSGTEATTTSGATSTETNTSTDIVTITSCSDNVCHETTVPAPTVTVESTTIVTITSCSENKCSKTAVPATLGETTATVGGEVTSYTTWCPVSESEKTKWVTVTSCHEDKCHSTVAPATHGWTTTEIEGTVTSYVTWCPVTETAPTGTATKAATTGTVTKATQAASTGKVTVVLTAPGGEVVTIVTKAPTVAGQSTGVATKAPTVAGQSTSAATTAASVSTFEASGSFIGASLLSVLLMPLLALI</sequence>
<name>A0ACC2V1Z9_9TREE</name>
<accession>A0ACC2V1Z9</accession>